<organism evidence="1 2">
    <name type="scientific">Rhizophagus clarus</name>
    <dbReference type="NCBI Taxonomy" id="94130"/>
    <lineage>
        <taxon>Eukaryota</taxon>
        <taxon>Fungi</taxon>
        <taxon>Fungi incertae sedis</taxon>
        <taxon>Mucoromycota</taxon>
        <taxon>Glomeromycotina</taxon>
        <taxon>Glomeromycetes</taxon>
        <taxon>Glomerales</taxon>
        <taxon>Glomeraceae</taxon>
        <taxon>Rhizophagus</taxon>
    </lineage>
</organism>
<dbReference type="Proteomes" id="UP000615446">
    <property type="component" value="Unassembled WGS sequence"/>
</dbReference>
<sequence length="82" mass="9754">MKYEYRSYKLEFEIKIRGEGIFRKRGCQTKITNLNFGIILGCQMNNTTWAKLDCRTNNTTQTLKFRLPDKNYELGLWNYGFG</sequence>
<evidence type="ECO:0000313" key="1">
    <source>
        <dbReference type="EMBL" id="GES97253.1"/>
    </source>
</evidence>
<accession>A0A8H3LYD1</accession>
<gene>
    <name evidence="1" type="ORF">RCL2_002383900</name>
</gene>
<dbReference type="EMBL" id="BLAL01000257">
    <property type="protein sequence ID" value="GES97253.1"/>
    <property type="molecule type" value="Genomic_DNA"/>
</dbReference>
<comment type="caution">
    <text evidence="1">The sequence shown here is derived from an EMBL/GenBank/DDBJ whole genome shotgun (WGS) entry which is preliminary data.</text>
</comment>
<reference evidence="1" key="1">
    <citation type="submission" date="2019-10" db="EMBL/GenBank/DDBJ databases">
        <title>Conservation and host-specific expression of non-tandemly repeated heterogenous ribosome RNA gene in arbuscular mycorrhizal fungi.</title>
        <authorList>
            <person name="Maeda T."/>
            <person name="Kobayashi Y."/>
            <person name="Nakagawa T."/>
            <person name="Ezawa T."/>
            <person name="Yamaguchi K."/>
            <person name="Bino T."/>
            <person name="Nishimoto Y."/>
            <person name="Shigenobu S."/>
            <person name="Kawaguchi M."/>
        </authorList>
    </citation>
    <scope>NUCLEOTIDE SEQUENCE</scope>
    <source>
        <strain evidence="1">HR1</strain>
    </source>
</reference>
<name>A0A8H3LYD1_9GLOM</name>
<evidence type="ECO:0000313" key="2">
    <source>
        <dbReference type="Proteomes" id="UP000615446"/>
    </source>
</evidence>
<proteinExistence type="predicted"/>
<dbReference type="AlphaFoldDB" id="A0A8H3LYD1"/>
<protein>
    <submittedName>
        <fullName evidence="1">Uncharacterized protein</fullName>
    </submittedName>
</protein>